<name>A0A356LAB7_9BURK</name>
<evidence type="ECO:0000313" key="2">
    <source>
        <dbReference type="Proteomes" id="UP000264036"/>
    </source>
</evidence>
<organism evidence="1 2">
    <name type="scientific">Advenella kashmirensis</name>
    <dbReference type="NCBI Taxonomy" id="310575"/>
    <lineage>
        <taxon>Bacteria</taxon>
        <taxon>Pseudomonadati</taxon>
        <taxon>Pseudomonadota</taxon>
        <taxon>Betaproteobacteria</taxon>
        <taxon>Burkholderiales</taxon>
        <taxon>Alcaligenaceae</taxon>
    </lineage>
</organism>
<dbReference type="EMBL" id="DOEK01000003">
    <property type="protein sequence ID" value="HBP27946.1"/>
    <property type="molecule type" value="Genomic_DNA"/>
</dbReference>
<gene>
    <name evidence="1" type="ORF">DD666_00840</name>
</gene>
<comment type="caution">
    <text evidence="1">The sequence shown here is derived from an EMBL/GenBank/DDBJ whole genome shotgun (WGS) entry which is preliminary data.</text>
</comment>
<proteinExistence type="predicted"/>
<protein>
    <submittedName>
        <fullName evidence="1">Uncharacterized protein</fullName>
    </submittedName>
</protein>
<reference evidence="1 2" key="1">
    <citation type="journal article" date="2018" name="Nat. Biotechnol.">
        <title>A standardized bacterial taxonomy based on genome phylogeny substantially revises the tree of life.</title>
        <authorList>
            <person name="Parks D.H."/>
            <person name="Chuvochina M."/>
            <person name="Waite D.W."/>
            <person name="Rinke C."/>
            <person name="Skarshewski A."/>
            <person name="Chaumeil P.A."/>
            <person name="Hugenholtz P."/>
        </authorList>
    </citation>
    <scope>NUCLEOTIDE SEQUENCE [LARGE SCALE GENOMIC DNA]</scope>
    <source>
        <strain evidence="1">UBA10707</strain>
    </source>
</reference>
<sequence length="164" mass="18423">MADIKLPRSFCPLVADYNGGDMGGVSQTDVEGGSPRFALEYDRGVQPFTVTLALDEQKYHIWTLFYHRIIKRGAIPFDMPLDTGNGAEPHTVNIVKDSYSESRTRRHRFITFTVLAEPKAYDVSMEDAQAEIDLWNEYGNSLASMLDRLAIFANEDVLVLNDGT</sequence>
<dbReference type="Proteomes" id="UP000264036">
    <property type="component" value="Unassembled WGS sequence"/>
</dbReference>
<accession>A0A356LAB7</accession>
<evidence type="ECO:0000313" key="1">
    <source>
        <dbReference type="EMBL" id="HBP27946.1"/>
    </source>
</evidence>
<dbReference type="AlphaFoldDB" id="A0A356LAB7"/>